<reference evidence="1" key="1">
    <citation type="journal article" date="2014" name="Front. Microbiol.">
        <title>High frequency of phylogenetically diverse reductive dehalogenase-homologous genes in deep subseafloor sedimentary metagenomes.</title>
        <authorList>
            <person name="Kawai M."/>
            <person name="Futagami T."/>
            <person name="Toyoda A."/>
            <person name="Takaki Y."/>
            <person name="Nishi S."/>
            <person name="Hori S."/>
            <person name="Arai W."/>
            <person name="Tsubouchi T."/>
            <person name="Morono Y."/>
            <person name="Uchiyama I."/>
            <person name="Ito T."/>
            <person name="Fujiyama A."/>
            <person name="Inagaki F."/>
            <person name="Takami H."/>
        </authorList>
    </citation>
    <scope>NUCLEOTIDE SEQUENCE</scope>
    <source>
        <strain evidence="1">Expedition CK06-06</strain>
    </source>
</reference>
<comment type="caution">
    <text evidence="1">The sequence shown here is derived from an EMBL/GenBank/DDBJ whole genome shotgun (WGS) entry which is preliminary data.</text>
</comment>
<gene>
    <name evidence="1" type="ORF">S01H1_27875</name>
</gene>
<accession>X0U1B3</accession>
<proteinExistence type="predicted"/>
<sequence length="53" mass="6273">MRNKVSEKFTFFKATIDNENNSLDIRKLLFVENKNNPAEIVEKLNDAVQYYGY</sequence>
<name>X0U1B3_9ZZZZ</name>
<protein>
    <submittedName>
        <fullName evidence="1">Uncharacterized protein</fullName>
    </submittedName>
</protein>
<feature type="non-terminal residue" evidence="1">
    <location>
        <position position="53"/>
    </location>
</feature>
<dbReference type="EMBL" id="BARS01017005">
    <property type="protein sequence ID" value="GAF93161.1"/>
    <property type="molecule type" value="Genomic_DNA"/>
</dbReference>
<organism evidence="1">
    <name type="scientific">marine sediment metagenome</name>
    <dbReference type="NCBI Taxonomy" id="412755"/>
    <lineage>
        <taxon>unclassified sequences</taxon>
        <taxon>metagenomes</taxon>
        <taxon>ecological metagenomes</taxon>
    </lineage>
</organism>
<evidence type="ECO:0000313" key="1">
    <source>
        <dbReference type="EMBL" id="GAF93161.1"/>
    </source>
</evidence>
<dbReference type="AlphaFoldDB" id="X0U1B3"/>